<dbReference type="Proteomes" id="UP001165122">
    <property type="component" value="Unassembled WGS sequence"/>
</dbReference>
<gene>
    <name evidence="1" type="ORF">TrLO_g12172</name>
</gene>
<evidence type="ECO:0000313" key="1">
    <source>
        <dbReference type="EMBL" id="GMI00939.1"/>
    </source>
</evidence>
<dbReference type="AlphaFoldDB" id="A0A9W7F2P5"/>
<dbReference type="EMBL" id="BRXW01000028">
    <property type="protein sequence ID" value="GMI00939.1"/>
    <property type="molecule type" value="Genomic_DNA"/>
</dbReference>
<keyword evidence="2" id="KW-1185">Reference proteome</keyword>
<dbReference type="SUPFAM" id="SSF57938">
    <property type="entry name" value="DnaJ/Hsp40 cysteine-rich domain"/>
    <property type="match status" value="1"/>
</dbReference>
<dbReference type="InterPro" id="IPR036410">
    <property type="entry name" value="HSP_DnaJ_Cys-rich_dom_sf"/>
</dbReference>
<name>A0A9W7F2P5_9STRA</name>
<sequence>MSGFNENLPNTGNSAAPRTASSIGEDVIAAGASVGVDVEKLRNKYLSQKLVNNLTVGGSEDEIKLKQQLQDAQRMRNLEARSNGEIPEVDEFPKKIETKKRLDNLIICSRCGGQGIVKQNYNFQIRESNCVECEGEGILYKGLNGVLLKPSEAPQVDPSAYKVDNIESKARELAEGCGRTNEQESNMHTRIAMAESMQSGDEPPPIF</sequence>
<protein>
    <submittedName>
        <fullName evidence="1">Uncharacterized protein</fullName>
    </submittedName>
</protein>
<evidence type="ECO:0000313" key="2">
    <source>
        <dbReference type="Proteomes" id="UP001165122"/>
    </source>
</evidence>
<organism evidence="1 2">
    <name type="scientific">Triparma laevis f. longispina</name>
    <dbReference type="NCBI Taxonomy" id="1714387"/>
    <lineage>
        <taxon>Eukaryota</taxon>
        <taxon>Sar</taxon>
        <taxon>Stramenopiles</taxon>
        <taxon>Ochrophyta</taxon>
        <taxon>Bolidophyceae</taxon>
        <taxon>Parmales</taxon>
        <taxon>Triparmaceae</taxon>
        <taxon>Triparma</taxon>
    </lineage>
</organism>
<comment type="caution">
    <text evidence="1">The sequence shown here is derived from an EMBL/GenBank/DDBJ whole genome shotgun (WGS) entry which is preliminary data.</text>
</comment>
<accession>A0A9W7F2P5</accession>
<proteinExistence type="predicted"/>
<dbReference type="OrthoDB" id="189812at2759"/>
<reference evidence="2" key="1">
    <citation type="journal article" date="2023" name="Commun. Biol.">
        <title>Genome analysis of Parmales, the sister group of diatoms, reveals the evolutionary specialization of diatoms from phago-mixotrophs to photoautotrophs.</title>
        <authorList>
            <person name="Ban H."/>
            <person name="Sato S."/>
            <person name="Yoshikawa S."/>
            <person name="Yamada K."/>
            <person name="Nakamura Y."/>
            <person name="Ichinomiya M."/>
            <person name="Sato N."/>
            <person name="Blanc-Mathieu R."/>
            <person name="Endo H."/>
            <person name="Kuwata A."/>
            <person name="Ogata H."/>
        </authorList>
    </citation>
    <scope>NUCLEOTIDE SEQUENCE [LARGE SCALE GENOMIC DNA]</scope>
    <source>
        <strain evidence="2">NIES 3700</strain>
    </source>
</reference>